<feature type="domain" description="LysM" evidence="7">
    <location>
        <begin position="1426"/>
        <end position="1470"/>
    </location>
</feature>
<dbReference type="EMBL" id="BRYB01001133">
    <property type="protein sequence ID" value="GMI19063.1"/>
    <property type="molecule type" value="Genomic_DNA"/>
</dbReference>
<dbReference type="InterPro" id="IPR036779">
    <property type="entry name" value="LysM_dom_sf"/>
</dbReference>
<dbReference type="SMART" id="SM00257">
    <property type="entry name" value="LysM"/>
    <property type="match status" value="1"/>
</dbReference>
<dbReference type="PROSITE" id="PS50853">
    <property type="entry name" value="FN3"/>
    <property type="match status" value="1"/>
</dbReference>
<proteinExistence type="predicted"/>
<dbReference type="SUPFAM" id="SSF49265">
    <property type="entry name" value="Fibronectin type III"/>
    <property type="match status" value="1"/>
</dbReference>
<dbReference type="SMART" id="SM00320">
    <property type="entry name" value="WD40"/>
    <property type="match status" value="6"/>
</dbReference>
<sequence length="1818" mass="203652">IGKTLQTFTKEVSVVAGRAKEKIDSIGAYEKRVIKVQKLVRDGPDQNHDADKEVDNMLRAPFSRDIRGEFATCASCNERFVKHLLLQHTIYCAGGTRDDESTAAGTAPREGEDKKDLGPDDECFCQLCGKKFTGKTIDKHTKKCEERQKFLESKEGQESALISLLPPQKPRNIEAAEVGPDYIKLKWEPPILDGGCKVYDYEITYKHCFVEQIGKQRIRHLTEMPPLLCSRWAMRPPVATYGFTLTDLDAATEYSDIQVRCRNKIDWGGFSEPIEPVVTLPAIPPSPPLFFENVKLTNSVIAFQWAEPIAWGGSAVVDYEFSYIEVAQKENQDVGLKKESDKYEEIKHCVRIESDAVYHSFLDLRGDTEFKEWELRAVSAAGLMSEPVKHASLRTKEPTRRQLVQKEIERCRQTEADFIDSDFYQGFVQREEKLDYLARLEDELATLPDDPDRIAFLLNNTGAGKKGWKKLKGAQAATRGMSMFGKNKDREAMAAAEAAAIEGILPGYARRKGQFEYRVKNLEEEIEALQKAKEDAVSNRSFLTYQMGHMQERIIALQGEMDRVITFKGNEINSDVIHGTDQRFTIEQLKTDLTVELENAQGSIAAWKQEVIHGDKMKIKFSERKVYKIEQLKGRRAAYADFINQGKRTQKFNKSINLNRKDTLLKMFSMWTFNVNALIRVRGVMMKVWGGQSLRFLRSAWVKWVHGKHAGGSGIDDKYNIIGAGGTMLVHSEMGRMDNIKDMADVLVSLTEITKETKLAKYTNEQRKQLEDNPHFKESELGHTLGTYERDLAHMIQGDAFFNIRKYDQSMRCYDHQLGQMREEDDPNDPDVKVLAMIYGRKGRIELANRAWDRAILNYDRQRSLADEIESDVEWASAYMGLGEGYLGKGEYDHSRVLFEQAMLKCMVISDKVRQAKAYRGIQVSYERLYNPLYAARYKQKAEALTEANTNRIAGAFESLADMKMRLIDTTANMGEVIHLERITAGCINMRAQRIKLEEKIEDWVEKVEEQQKQVRQIKDLLEKIEAQLQEAKTTDKDEMNSALVHEKEQVFEIEELKMRLADRRKKVIVETDEVVRVERKYKMTMLNLQDDLRELDKDLAVEQGALMKQVVKQKIIRCIGLNPSNTAGNEVTGTATGGIEFVCGIDTNNVNLYDIHSGALKLVFAGDEENRHVGEPLGHTSVITSVLFHDAKIYTGSMDTTIMCWDIEREERDWTGHGHEATVTCLYVDMYKLISGAADTKIIIWNKENGQMVKLVHGHSRGVTCIHSGPTWFVSGGAEGEVRVWSNLHPDEDPKYKSVKCLKRLKGHGCKVTVVKYGKLECISGDAEGKVIVWWLKTGDIVQQCQAHKGVITDLQFDATKIVTSGVDHNLQLIDITTGDILSTLRGHEGPVVSLAFDSMKIISASSDGTLRHWEWGSNSNKPDKLHIYDSGDNLAKISRKYKVPIPDIVKWNGIKDVKKLYVGQKLIVAKGRPDEPTEAELAAKVLKVKDQVREASADDAVKAALAAAEAKMKAANNTTMDTSKLNIDDHLEKSNLANRILAGEGALLPEEYMEVDKEKVAEENKAHDFTSLTARIRHNGKTKEALKEKKDEKKGWEEDVKKDEYDPSKDPDAKRKIGDSLAMFILSQIVDDHVKDVVKECTANDMFDESLSGRFYQFHKGKKPTYKANRRVSNALDFANAEDLAKFSPVMNEGRSTAPPPDKKGFRISQYVRNQASPETVGSGGGGSKGSAGSGGGGGGSKGSAGGGSKGSGGGGGSKGSAESAGGSAAPAATTDMSVGDEYRMKMAQKFASKEEEQAAREAAKLKKLEGEQGGV</sequence>
<evidence type="ECO:0000313" key="9">
    <source>
        <dbReference type="Proteomes" id="UP001165060"/>
    </source>
</evidence>
<dbReference type="Gene3D" id="2.130.10.10">
    <property type="entry name" value="YVTN repeat-like/Quinoprotein amine dehydrogenase"/>
    <property type="match status" value="2"/>
</dbReference>
<evidence type="ECO:0000256" key="5">
    <source>
        <dbReference type="SAM" id="MobiDB-lite"/>
    </source>
</evidence>
<dbReference type="InterPro" id="IPR018392">
    <property type="entry name" value="LysM"/>
</dbReference>
<keyword evidence="9" id="KW-1185">Reference proteome</keyword>
<dbReference type="Proteomes" id="UP001165060">
    <property type="component" value="Unassembled WGS sequence"/>
</dbReference>
<feature type="compositionally biased region" description="Basic and acidic residues" evidence="5">
    <location>
        <begin position="1794"/>
        <end position="1818"/>
    </location>
</feature>
<dbReference type="PANTHER" id="PTHR19848">
    <property type="entry name" value="WD40 REPEAT PROTEIN"/>
    <property type="match status" value="1"/>
</dbReference>
<keyword evidence="1 3" id="KW-0853">WD repeat</keyword>
<dbReference type="InterPro" id="IPR001680">
    <property type="entry name" value="WD40_rpt"/>
</dbReference>
<feature type="repeat" description="WD" evidence="3">
    <location>
        <begin position="1217"/>
        <end position="1256"/>
    </location>
</feature>
<dbReference type="SMART" id="SM00060">
    <property type="entry name" value="FN3"/>
    <property type="match status" value="2"/>
</dbReference>
<evidence type="ECO:0000259" key="6">
    <source>
        <dbReference type="PROSITE" id="PS50853"/>
    </source>
</evidence>
<dbReference type="PROSITE" id="PS50294">
    <property type="entry name" value="WD_REPEATS_REGION"/>
    <property type="match status" value="1"/>
</dbReference>
<evidence type="ECO:0000256" key="3">
    <source>
        <dbReference type="PROSITE-ProRule" id="PRU00221"/>
    </source>
</evidence>
<evidence type="ECO:0000313" key="8">
    <source>
        <dbReference type="EMBL" id="GMI19063.1"/>
    </source>
</evidence>
<dbReference type="Gene3D" id="3.10.350.10">
    <property type="entry name" value="LysM domain"/>
    <property type="match status" value="1"/>
</dbReference>
<feature type="coiled-coil region" evidence="4">
    <location>
        <begin position="512"/>
        <end position="539"/>
    </location>
</feature>
<dbReference type="PANTHER" id="PTHR19848:SF8">
    <property type="entry name" value="F-BOX AND WD REPEAT DOMAIN CONTAINING 7"/>
    <property type="match status" value="1"/>
</dbReference>
<dbReference type="PROSITE" id="PS51782">
    <property type="entry name" value="LYSM"/>
    <property type="match status" value="1"/>
</dbReference>
<protein>
    <recommendedName>
        <fullName evidence="10">Guanine nucleotide-binding protein subunit beta-like protein</fullName>
    </recommendedName>
</protein>
<feature type="coiled-coil region" evidence="4">
    <location>
        <begin position="987"/>
        <end position="1038"/>
    </location>
</feature>
<keyword evidence="2" id="KW-0677">Repeat</keyword>
<dbReference type="InterPro" id="IPR013783">
    <property type="entry name" value="Ig-like_fold"/>
</dbReference>
<feature type="compositionally biased region" description="Basic and acidic residues" evidence="5">
    <location>
        <begin position="1583"/>
        <end position="1615"/>
    </location>
</feature>
<dbReference type="InterPro" id="IPR036322">
    <property type="entry name" value="WD40_repeat_dom_sf"/>
</dbReference>
<dbReference type="PROSITE" id="PS50082">
    <property type="entry name" value="WD_REPEATS_2"/>
    <property type="match status" value="4"/>
</dbReference>
<organism evidence="8 9">
    <name type="scientific">Tetraparma gracilis</name>
    <dbReference type="NCBI Taxonomy" id="2962635"/>
    <lineage>
        <taxon>Eukaryota</taxon>
        <taxon>Sar</taxon>
        <taxon>Stramenopiles</taxon>
        <taxon>Ochrophyta</taxon>
        <taxon>Bolidophyceae</taxon>
        <taxon>Parmales</taxon>
        <taxon>Triparmaceae</taxon>
        <taxon>Tetraparma</taxon>
    </lineage>
</organism>
<dbReference type="InterPro" id="IPR036116">
    <property type="entry name" value="FN3_sf"/>
</dbReference>
<name>A0ABQ6M3X1_9STRA</name>
<dbReference type="CDD" id="cd00118">
    <property type="entry name" value="LysM"/>
    <property type="match status" value="1"/>
</dbReference>
<reference evidence="8 9" key="1">
    <citation type="journal article" date="2023" name="Commun. Biol.">
        <title>Genome analysis of Parmales, the sister group of diatoms, reveals the evolutionary specialization of diatoms from phago-mixotrophs to photoautotrophs.</title>
        <authorList>
            <person name="Ban H."/>
            <person name="Sato S."/>
            <person name="Yoshikawa S."/>
            <person name="Yamada K."/>
            <person name="Nakamura Y."/>
            <person name="Ichinomiya M."/>
            <person name="Sato N."/>
            <person name="Blanc-Mathieu R."/>
            <person name="Endo H."/>
            <person name="Kuwata A."/>
            <person name="Ogata H."/>
        </authorList>
    </citation>
    <scope>NUCLEOTIDE SEQUENCE [LARGE SCALE GENOMIC DNA]</scope>
</reference>
<dbReference type="InterPro" id="IPR003961">
    <property type="entry name" value="FN3_dom"/>
</dbReference>
<dbReference type="SUPFAM" id="SSF48452">
    <property type="entry name" value="TPR-like"/>
    <property type="match status" value="1"/>
</dbReference>
<dbReference type="CDD" id="cd00063">
    <property type="entry name" value="FN3"/>
    <property type="match status" value="1"/>
</dbReference>
<evidence type="ECO:0000256" key="2">
    <source>
        <dbReference type="ARBA" id="ARBA00022737"/>
    </source>
</evidence>
<feature type="region of interest" description="Disordered" evidence="5">
    <location>
        <begin position="1582"/>
        <end position="1615"/>
    </location>
</feature>
<evidence type="ECO:0008006" key="10">
    <source>
        <dbReference type="Google" id="ProtNLM"/>
    </source>
</evidence>
<feature type="repeat" description="WD" evidence="3">
    <location>
        <begin position="1386"/>
        <end position="1416"/>
    </location>
</feature>
<accession>A0ABQ6M3X1</accession>
<evidence type="ECO:0000256" key="1">
    <source>
        <dbReference type="ARBA" id="ARBA00022574"/>
    </source>
</evidence>
<feature type="compositionally biased region" description="Low complexity" evidence="5">
    <location>
        <begin position="1762"/>
        <end position="1772"/>
    </location>
</feature>
<feature type="repeat" description="WD" evidence="3">
    <location>
        <begin position="1177"/>
        <end position="1216"/>
    </location>
</feature>
<dbReference type="InterPro" id="IPR011990">
    <property type="entry name" value="TPR-like_helical_dom_sf"/>
</dbReference>
<feature type="region of interest" description="Disordered" evidence="5">
    <location>
        <begin position="1718"/>
        <end position="1818"/>
    </location>
</feature>
<dbReference type="Pfam" id="PF00400">
    <property type="entry name" value="WD40"/>
    <property type="match status" value="4"/>
</dbReference>
<feature type="compositionally biased region" description="Gly residues" evidence="5">
    <location>
        <begin position="1724"/>
        <end position="1761"/>
    </location>
</feature>
<dbReference type="SUPFAM" id="SSF54106">
    <property type="entry name" value="LysM domain"/>
    <property type="match status" value="1"/>
</dbReference>
<comment type="caution">
    <text evidence="8">The sequence shown here is derived from an EMBL/GenBank/DDBJ whole genome shotgun (WGS) entry which is preliminary data.</text>
</comment>
<dbReference type="Pfam" id="PF00041">
    <property type="entry name" value="fn3"/>
    <property type="match status" value="1"/>
</dbReference>
<dbReference type="InterPro" id="IPR015943">
    <property type="entry name" value="WD40/YVTN_repeat-like_dom_sf"/>
</dbReference>
<feature type="domain" description="Fibronectin type-III" evidence="6">
    <location>
        <begin position="169"/>
        <end position="282"/>
    </location>
</feature>
<gene>
    <name evidence="8" type="ORF">TeGR_g6704</name>
</gene>
<evidence type="ECO:0000256" key="4">
    <source>
        <dbReference type="SAM" id="Coils"/>
    </source>
</evidence>
<dbReference type="Gene3D" id="2.60.40.10">
    <property type="entry name" value="Immunoglobulins"/>
    <property type="match status" value="1"/>
</dbReference>
<dbReference type="Gene3D" id="1.25.40.10">
    <property type="entry name" value="Tetratricopeptide repeat domain"/>
    <property type="match status" value="1"/>
</dbReference>
<feature type="non-terminal residue" evidence="8">
    <location>
        <position position="1"/>
    </location>
</feature>
<evidence type="ECO:0000259" key="7">
    <source>
        <dbReference type="PROSITE" id="PS51782"/>
    </source>
</evidence>
<dbReference type="SUPFAM" id="SSF50978">
    <property type="entry name" value="WD40 repeat-like"/>
    <property type="match status" value="1"/>
</dbReference>
<dbReference type="Pfam" id="PF01476">
    <property type="entry name" value="LysM"/>
    <property type="match status" value="1"/>
</dbReference>
<dbReference type="CDD" id="cd00200">
    <property type="entry name" value="WD40"/>
    <property type="match status" value="1"/>
</dbReference>
<keyword evidence="4" id="KW-0175">Coiled coil</keyword>
<feature type="repeat" description="WD" evidence="3">
    <location>
        <begin position="1257"/>
        <end position="1287"/>
    </location>
</feature>